<proteinExistence type="predicted"/>
<accession>A0ABS9CIV3</accession>
<evidence type="ECO:0000313" key="2">
    <source>
        <dbReference type="EMBL" id="MCF2651080.1"/>
    </source>
</evidence>
<evidence type="ECO:0008006" key="4">
    <source>
        <dbReference type="Google" id="ProtNLM"/>
    </source>
</evidence>
<evidence type="ECO:0000313" key="3">
    <source>
        <dbReference type="Proteomes" id="UP001299220"/>
    </source>
</evidence>
<sequence length="251" mass="27267">MTAKRIWTVCFALLLFLLPACTAPNAGSEPLAQSAASESAAPELTDTLTARVVSADESGSLLLAGKNGVYRNTLPDGQTYPAGTMLDITYSGGVQEIYPAQLCDIQSAAVREAEFDDRCALYMNVLTELWDTDKALQADTDYVGIDLSRTSLTKNEQAALAWHFGELHQKDPLTGTYETLCAEGYIDNDQLYWEDGCLLTIEETETSETRVTFSAQKWRGGDGAYFLTDCTAARDKTGAWGDYTVGGYAIS</sequence>
<feature type="signal peptide" evidence="1">
    <location>
        <begin position="1"/>
        <end position="22"/>
    </location>
</feature>
<evidence type="ECO:0000256" key="1">
    <source>
        <dbReference type="SAM" id="SignalP"/>
    </source>
</evidence>
<gene>
    <name evidence="2" type="ORF">JQM67_00450</name>
</gene>
<dbReference type="RefSeq" id="WP_235322024.1">
    <property type="nucleotide sequence ID" value="NZ_JAFBIT010000001.1"/>
</dbReference>
<name>A0ABS9CIV3_9FIRM</name>
<comment type="caution">
    <text evidence="2">The sequence shown here is derived from an EMBL/GenBank/DDBJ whole genome shotgun (WGS) entry which is preliminary data.</text>
</comment>
<keyword evidence="1" id="KW-0732">Signal</keyword>
<feature type="chain" id="PRO_5045445317" description="Lipoprotein" evidence="1">
    <location>
        <begin position="23"/>
        <end position="251"/>
    </location>
</feature>
<organism evidence="2 3">
    <name type="scientific">Anaeromassilibacillus senegalensis</name>
    <dbReference type="NCBI Taxonomy" id="1673717"/>
    <lineage>
        <taxon>Bacteria</taxon>
        <taxon>Bacillati</taxon>
        <taxon>Bacillota</taxon>
        <taxon>Clostridia</taxon>
        <taxon>Eubacteriales</taxon>
        <taxon>Acutalibacteraceae</taxon>
        <taxon>Anaeromassilibacillus</taxon>
    </lineage>
</organism>
<keyword evidence="3" id="KW-1185">Reference proteome</keyword>
<dbReference type="EMBL" id="JAFBIT010000001">
    <property type="protein sequence ID" value="MCF2651080.1"/>
    <property type="molecule type" value="Genomic_DNA"/>
</dbReference>
<protein>
    <recommendedName>
        <fullName evidence="4">Lipoprotein</fullName>
    </recommendedName>
</protein>
<dbReference type="Proteomes" id="UP001299220">
    <property type="component" value="Unassembled WGS sequence"/>
</dbReference>
<reference evidence="2 3" key="1">
    <citation type="submission" date="2020-12" db="EMBL/GenBank/DDBJ databases">
        <title>Whole genome sequences of gut porcine anaerobes.</title>
        <authorList>
            <person name="Kubasova T."/>
            <person name="Jahodarova E."/>
            <person name="Rychlik I."/>
        </authorList>
    </citation>
    <scope>NUCLEOTIDE SEQUENCE [LARGE SCALE GENOMIC DNA]</scope>
    <source>
        <strain evidence="2 3">An867</strain>
    </source>
</reference>